<dbReference type="Pfam" id="PF24626">
    <property type="entry name" value="SH3_Tf2-1"/>
    <property type="match status" value="1"/>
</dbReference>
<keyword evidence="4" id="KW-1185">Reference proteome</keyword>
<evidence type="ECO:0000259" key="2">
    <source>
        <dbReference type="Pfam" id="PF24626"/>
    </source>
</evidence>
<feature type="domain" description="Chromo" evidence="1">
    <location>
        <begin position="107"/>
        <end position="149"/>
    </location>
</feature>
<dbReference type="EMBL" id="KQ483411">
    <property type="protein sequence ID" value="KYP53689.1"/>
    <property type="molecule type" value="Genomic_DNA"/>
</dbReference>
<evidence type="ECO:0000259" key="1">
    <source>
        <dbReference type="Pfam" id="PF00385"/>
    </source>
</evidence>
<evidence type="ECO:0000313" key="4">
    <source>
        <dbReference type="Proteomes" id="UP000075243"/>
    </source>
</evidence>
<sequence>MKQIADRKRVDVEFQIGDMVFVKLQPYRQSTLRSHGHQKLGLRYFGLFLVVERVGPVAYRLLLPPSARIHPIFHVSLLKKFMGNSSQQYVPLSLNTAVEDSQPIPCRILDSRRIKQQGRWVDQVLVHWAHLPRSDNTWESVSFMQQHFPSFDLEVKVNLNGGGIDTGSKSTTKYDIEKGHAAYDDMDAITEFGKLRCITHEKRKTWKLQMNVEGNNSI</sequence>
<dbReference type="InterPro" id="IPR016197">
    <property type="entry name" value="Chromo-like_dom_sf"/>
</dbReference>
<dbReference type="Gramene" id="C.cajan_23576.t">
    <property type="protein sequence ID" value="C.cajan_23576.t.cds1"/>
    <property type="gene ID" value="C.cajan_23576"/>
</dbReference>
<accession>A0A151SFZ2</accession>
<reference evidence="3" key="1">
    <citation type="journal article" date="2012" name="Nat. Biotechnol.">
        <title>Draft genome sequence of pigeonpea (Cajanus cajan), an orphan legume crop of resource-poor farmers.</title>
        <authorList>
            <person name="Varshney R.K."/>
            <person name="Chen W."/>
            <person name="Li Y."/>
            <person name="Bharti A.K."/>
            <person name="Saxena R.K."/>
            <person name="Schlueter J.A."/>
            <person name="Donoghue M.T."/>
            <person name="Azam S."/>
            <person name="Fan G."/>
            <person name="Whaley A.M."/>
            <person name="Farmer A.D."/>
            <person name="Sheridan J."/>
            <person name="Iwata A."/>
            <person name="Tuteja R."/>
            <person name="Penmetsa R.V."/>
            <person name="Wu W."/>
            <person name="Upadhyaya H.D."/>
            <person name="Yang S.P."/>
            <person name="Shah T."/>
            <person name="Saxena K.B."/>
            <person name="Michael T."/>
            <person name="McCombie W.R."/>
            <person name="Yang B."/>
            <person name="Zhang G."/>
            <person name="Yang H."/>
            <person name="Wang J."/>
            <person name="Spillane C."/>
            <person name="Cook D.R."/>
            <person name="May G.D."/>
            <person name="Xu X."/>
            <person name="Jackson S.A."/>
        </authorList>
    </citation>
    <scope>NUCLEOTIDE SEQUENCE [LARGE SCALE GENOMIC DNA]</scope>
</reference>
<feature type="domain" description="Tf2-1-like SH3-like" evidence="2">
    <location>
        <begin position="17"/>
        <end position="81"/>
    </location>
</feature>
<gene>
    <name evidence="3" type="ORF">KK1_024263</name>
</gene>
<dbReference type="PANTHER" id="PTHR46148:SF52">
    <property type="entry name" value="OS04G0603800 PROTEIN"/>
    <property type="match status" value="1"/>
</dbReference>
<protein>
    <submittedName>
        <fullName evidence="3">Uncharacterized protein</fullName>
    </submittedName>
</protein>
<dbReference type="PANTHER" id="PTHR46148">
    <property type="entry name" value="CHROMO DOMAIN-CONTAINING PROTEIN"/>
    <property type="match status" value="1"/>
</dbReference>
<dbReference type="Proteomes" id="UP000075243">
    <property type="component" value="Unassembled WGS sequence"/>
</dbReference>
<proteinExistence type="predicted"/>
<evidence type="ECO:0000313" key="3">
    <source>
        <dbReference type="EMBL" id="KYP53689.1"/>
    </source>
</evidence>
<dbReference type="InterPro" id="IPR056924">
    <property type="entry name" value="SH3_Tf2-1"/>
</dbReference>
<organism evidence="3 4">
    <name type="scientific">Cajanus cajan</name>
    <name type="common">Pigeon pea</name>
    <name type="synonym">Cajanus indicus</name>
    <dbReference type="NCBI Taxonomy" id="3821"/>
    <lineage>
        <taxon>Eukaryota</taxon>
        <taxon>Viridiplantae</taxon>
        <taxon>Streptophyta</taxon>
        <taxon>Embryophyta</taxon>
        <taxon>Tracheophyta</taxon>
        <taxon>Spermatophyta</taxon>
        <taxon>Magnoliopsida</taxon>
        <taxon>eudicotyledons</taxon>
        <taxon>Gunneridae</taxon>
        <taxon>Pentapetalae</taxon>
        <taxon>rosids</taxon>
        <taxon>fabids</taxon>
        <taxon>Fabales</taxon>
        <taxon>Fabaceae</taxon>
        <taxon>Papilionoideae</taxon>
        <taxon>50 kb inversion clade</taxon>
        <taxon>NPAAA clade</taxon>
        <taxon>indigoferoid/millettioid clade</taxon>
        <taxon>Phaseoleae</taxon>
        <taxon>Cajanus</taxon>
    </lineage>
</organism>
<dbReference type="Gene3D" id="2.40.50.40">
    <property type="match status" value="1"/>
</dbReference>
<dbReference type="Pfam" id="PF00385">
    <property type="entry name" value="Chromo"/>
    <property type="match status" value="1"/>
</dbReference>
<dbReference type="SUPFAM" id="SSF54160">
    <property type="entry name" value="Chromo domain-like"/>
    <property type="match status" value="1"/>
</dbReference>
<dbReference type="AlphaFoldDB" id="A0A151SFZ2"/>
<name>A0A151SFZ2_CAJCA</name>
<dbReference type="InterPro" id="IPR023780">
    <property type="entry name" value="Chromo_domain"/>
</dbReference>